<dbReference type="AlphaFoldDB" id="A0A5J9SUX5"/>
<gene>
    <name evidence="2" type="ORF">EJB05_51684</name>
</gene>
<feature type="domain" description="Reverse transcriptase zinc-binding" evidence="1">
    <location>
        <begin position="251"/>
        <end position="335"/>
    </location>
</feature>
<sequence>MQIYLVKTSYFSPEKKGERAIVGFHDSRWLDDASVLEFVYFQEFRETLKPEEFRETALGFFVSQMLNAMVSNSEFIYRLARRPPTTATVRCGRCSERRTCSPPRLRPPRCSSRSALALEATLAAPLLMLVPFTLAAALVASGKSRWGGGGAEPRSGACAITIGNGERTSFWHDKWLNGKAPKELAPDLFRLAWRKNGTVAMGLTEGRWKRGLQRLSTTEEVDQYVQLWIQQTQLTDQRDDIVWRFTANGCYSAQSAYLIQFAGSFADHDWQRVWKAKAENKCKFFCWLLLQNKLWTADRIISKGGQANPICTLCRSTTETAAHMVASCSYSNHVWAALATSMDLAQLPGTSYRRIKRWWDDMLGPRQHQNAASRAQAIIYITWNLWKERCRRVFDNKALPADQLVTVIRQDLQAWQTVHHIWE</sequence>
<evidence type="ECO:0000313" key="2">
    <source>
        <dbReference type="EMBL" id="TVU02801.1"/>
    </source>
</evidence>
<evidence type="ECO:0000313" key="3">
    <source>
        <dbReference type="Proteomes" id="UP000324897"/>
    </source>
</evidence>
<dbReference type="Proteomes" id="UP000324897">
    <property type="component" value="Unassembled WGS sequence"/>
</dbReference>
<dbReference type="OrthoDB" id="687991at2759"/>
<reference evidence="2 3" key="1">
    <citation type="journal article" date="2019" name="Sci. Rep.">
        <title>A high-quality genome of Eragrostis curvula grass provides insights into Poaceae evolution and supports new strategies to enhance forage quality.</title>
        <authorList>
            <person name="Carballo J."/>
            <person name="Santos B.A.C.M."/>
            <person name="Zappacosta D."/>
            <person name="Garbus I."/>
            <person name="Selva J.P."/>
            <person name="Gallo C.A."/>
            <person name="Diaz A."/>
            <person name="Albertini E."/>
            <person name="Caccamo M."/>
            <person name="Echenique V."/>
        </authorList>
    </citation>
    <scope>NUCLEOTIDE SEQUENCE [LARGE SCALE GENOMIC DNA]</scope>
    <source>
        <strain evidence="3">cv. Victoria</strain>
        <tissue evidence="2">Leaf</tissue>
    </source>
</reference>
<protein>
    <recommendedName>
        <fullName evidence="1">Reverse transcriptase zinc-binding domain-containing protein</fullName>
    </recommendedName>
</protein>
<dbReference type="EMBL" id="RWGY01000273">
    <property type="protein sequence ID" value="TVU02801.1"/>
    <property type="molecule type" value="Genomic_DNA"/>
</dbReference>
<evidence type="ECO:0000259" key="1">
    <source>
        <dbReference type="Pfam" id="PF13966"/>
    </source>
</evidence>
<dbReference type="InterPro" id="IPR026960">
    <property type="entry name" value="RVT-Znf"/>
</dbReference>
<keyword evidence="3" id="KW-1185">Reference proteome</keyword>
<accession>A0A5J9SUX5</accession>
<comment type="caution">
    <text evidence="2">The sequence shown here is derived from an EMBL/GenBank/DDBJ whole genome shotgun (WGS) entry which is preliminary data.</text>
</comment>
<dbReference type="Pfam" id="PF13966">
    <property type="entry name" value="zf-RVT"/>
    <property type="match status" value="1"/>
</dbReference>
<feature type="non-terminal residue" evidence="2">
    <location>
        <position position="1"/>
    </location>
</feature>
<dbReference type="Gramene" id="TVU02801">
    <property type="protein sequence ID" value="TVU02801"/>
    <property type="gene ID" value="EJB05_51684"/>
</dbReference>
<name>A0A5J9SUX5_9POAL</name>
<organism evidence="2 3">
    <name type="scientific">Eragrostis curvula</name>
    <name type="common">weeping love grass</name>
    <dbReference type="NCBI Taxonomy" id="38414"/>
    <lineage>
        <taxon>Eukaryota</taxon>
        <taxon>Viridiplantae</taxon>
        <taxon>Streptophyta</taxon>
        <taxon>Embryophyta</taxon>
        <taxon>Tracheophyta</taxon>
        <taxon>Spermatophyta</taxon>
        <taxon>Magnoliopsida</taxon>
        <taxon>Liliopsida</taxon>
        <taxon>Poales</taxon>
        <taxon>Poaceae</taxon>
        <taxon>PACMAD clade</taxon>
        <taxon>Chloridoideae</taxon>
        <taxon>Eragrostideae</taxon>
        <taxon>Eragrostidinae</taxon>
        <taxon>Eragrostis</taxon>
    </lineage>
</organism>
<proteinExistence type="predicted"/>
<dbReference type="PANTHER" id="PTHR36617">
    <property type="entry name" value="PROTEIN, PUTATIVE-RELATED"/>
    <property type="match status" value="1"/>
</dbReference>
<dbReference type="PANTHER" id="PTHR36617:SF15">
    <property type="entry name" value="REVERSE TRANSCRIPTASE ZINC-BINDING DOMAIN-CONTAINING PROTEIN"/>
    <property type="match status" value="1"/>
</dbReference>